<sequence length="199" mass="23239">MYKVPMESDFPKKAGEQPKRRVVSYHALQDETDVSLYRREEANATEESLESTLRKTTDEVELEELDQDVMLRELIRDETTSSDMREPFAKELATTTTEVVEVPKLAKNLRELKAERAIWLRLRANLERRLQDYRADLTSLTITRAEERLLSDSFLRRMKKFRAELDRMEERQSLRKTSECPGCSSTTGDSDSEFSTSEF</sequence>
<name>A0A176WE22_MARPO</name>
<evidence type="ECO:0000256" key="1">
    <source>
        <dbReference type="SAM" id="MobiDB-lite"/>
    </source>
</evidence>
<feature type="region of interest" description="Disordered" evidence="1">
    <location>
        <begin position="169"/>
        <end position="199"/>
    </location>
</feature>
<comment type="caution">
    <text evidence="2">The sequence shown here is derived from an EMBL/GenBank/DDBJ whole genome shotgun (WGS) entry which is preliminary data.</text>
</comment>
<dbReference type="Proteomes" id="UP000077202">
    <property type="component" value="Unassembled WGS sequence"/>
</dbReference>
<feature type="compositionally biased region" description="Polar residues" evidence="1">
    <location>
        <begin position="183"/>
        <end position="199"/>
    </location>
</feature>
<accession>A0A176WE22</accession>
<organism evidence="2 3">
    <name type="scientific">Marchantia polymorpha subsp. ruderalis</name>
    <dbReference type="NCBI Taxonomy" id="1480154"/>
    <lineage>
        <taxon>Eukaryota</taxon>
        <taxon>Viridiplantae</taxon>
        <taxon>Streptophyta</taxon>
        <taxon>Embryophyta</taxon>
        <taxon>Marchantiophyta</taxon>
        <taxon>Marchantiopsida</taxon>
        <taxon>Marchantiidae</taxon>
        <taxon>Marchantiales</taxon>
        <taxon>Marchantiaceae</taxon>
        <taxon>Marchantia</taxon>
    </lineage>
</organism>
<dbReference type="AlphaFoldDB" id="A0A176WE22"/>
<evidence type="ECO:0000313" key="2">
    <source>
        <dbReference type="EMBL" id="OAE30851.1"/>
    </source>
</evidence>
<reference evidence="2" key="1">
    <citation type="submission" date="2016-03" db="EMBL/GenBank/DDBJ databases">
        <title>Mechanisms controlling the formation of the plant cell surface in tip-growing cells are functionally conserved among land plants.</title>
        <authorList>
            <person name="Honkanen S."/>
            <person name="Jones V.A."/>
            <person name="Morieri G."/>
            <person name="Champion C."/>
            <person name="Hetherington A.J."/>
            <person name="Kelly S."/>
            <person name="Saint-Marcoux D."/>
            <person name="Proust H."/>
            <person name="Prescott H."/>
            <person name="Dolan L."/>
        </authorList>
    </citation>
    <scope>NUCLEOTIDE SEQUENCE [LARGE SCALE GENOMIC DNA]</scope>
    <source>
        <tissue evidence="2">Whole gametophyte</tissue>
    </source>
</reference>
<dbReference type="EMBL" id="LVLJ01001232">
    <property type="protein sequence ID" value="OAE30851.1"/>
    <property type="molecule type" value="Genomic_DNA"/>
</dbReference>
<proteinExistence type="predicted"/>
<evidence type="ECO:0000313" key="3">
    <source>
        <dbReference type="Proteomes" id="UP000077202"/>
    </source>
</evidence>
<feature type="compositionally biased region" description="Basic and acidic residues" evidence="1">
    <location>
        <begin position="169"/>
        <end position="178"/>
    </location>
</feature>
<gene>
    <name evidence="2" type="ORF">AXG93_2615s1060</name>
</gene>
<protein>
    <submittedName>
        <fullName evidence="2">Uncharacterized protein</fullName>
    </submittedName>
</protein>
<keyword evidence="3" id="KW-1185">Reference proteome</keyword>